<organism evidence="2 3">
    <name type="scientific">Vibrio parahaemolyticus</name>
    <dbReference type="NCBI Taxonomy" id="670"/>
    <lineage>
        <taxon>Bacteria</taxon>
        <taxon>Pseudomonadati</taxon>
        <taxon>Pseudomonadota</taxon>
        <taxon>Gammaproteobacteria</taxon>
        <taxon>Vibrionales</taxon>
        <taxon>Vibrionaceae</taxon>
        <taxon>Vibrio</taxon>
    </lineage>
</organism>
<sequence>QGNEQKRVLTEFVEKQVSELGEQLTKRESAASEREQKLASSMESTIKDLVENVSAQSQVLTDFVQNQVGQLTQTFSERDGMASQMEK</sequence>
<feature type="non-terminal residue" evidence="2">
    <location>
        <position position="87"/>
    </location>
</feature>
<comment type="caution">
    <text evidence="2">The sequence shown here is derived from an EMBL/GenBank/DDBJ whole genome shotgun (WGS) entry which is preliminary data.</text>
</comment>
<name>A0A7Y0SFG4_VIBPH</name>
<dbReference type="EMBL" id="JABCLB010000690">
    <property type="protein sequence ID" value="NMU82406.1"/>
    <property type="molecule type" value="Genomic_DNA"/>
</dbReference>
<feature type="compositionally biased region" description="Basic and acidic residues" evidence="1">
    <location>
        <begin position="24"/>
        <end position="37"/>
    </location>
</feature>
<gene>
    <name evidence="2" type="ORF">HKB16_05865</name>
</gene>
<reference evidence="2 3" key="1">
    <citation type="submission" date="2020-04" db="EMBL/GenBank/DDBJ databases">
        <title>Whole-genome sequencing of Vibrio spp. from China reveals different genetic environments of blaCTX-M-14 among diverse lineages.</title>
        <authorList>
            <person name="Zheng Z."/>
            <person name="Ye L."/>
            <person name="Chen S."/>
        </authorList>
    </citation>
    <scope>NUCLEOTIDE SEQUENCE [LARGE SCALE GENOMIC DNA]</scope>
    <source>
        <strain evidence="2 3">Vb0551</strain>
    </source>
</reference>
<evidence type="ECO:0000256" key="1">
    <source>
        <dbReference type="SAM" id="MobiDB-lite"/>
    </source>
</evidence>
<feature type="region of interest" description="Disordered" evidence="1">
    <location>
        <begin position="20"/>
        <end position="39"/>
    </location>
</feature>
<accession>A0A7Y0SFG4</accession>
<proteinExistence type="predicted"/>
<evidence type="ECO:0000313" key="3">
    <source>
        <dbReference type="Proteomes" id="UP000518904"/>
    </source>
</evidence>
<feature type="non-terminal residue" evidence="2">
    <location>
        <position position="1"/>
    </location>
</feature>
<protein>
    <submittedName>
        <fullName evidence="2">Uncharacterized protein</fullName>
    </submittedName>
</protein>
<dbReference type="AlphaFoldDB" id="A0A7Y0SFG4"/>
<evidence type="ECO:0000313" key="2">
    <source>
        <dbReference type="EMBL" id="NMU82406.1"/>
    </source>
</evidence>
<dbReference type="Proteomes" id="UP000518904">
    <property type="component" value="Unassembled WGS sequence"/>
</dbReference>